<organism evidence="5 6">
    <name type="scientific">Lignipirellula cremea</name>
    <dbReference type="NCBI Taxonomy" id="2528010"/>
    <lineage>
        <taxon>Bacteria</taxon>
        <taxon>Pseudomonadati</taxon>
        <taxon>Planctomycetota</taxon>
        <taxon>Planctomycetia</taxon>
        <taxon>Pirellulales</taxon>
        <taxon>Pirellulaceae</taxon>
        <taxon>Lignipirellula</taxon>
    </lineage>
</organism>
<evidence type="ECO:0000313" key="5">
    <source>
        <dbReference type="EMBL" id="QDU98829.1"/>
    </source>
</evidence>
<dbReference type="SUPFAM" id="SSF109604">
    <property type="entry name" value="HD-domain/PDEase-like"/>
    <property type="match status" value="1"/>
</dbReference>
<dbReference type="PROSITE" id="PS51643">
    <property type="entry name" value="HD_CAS3"/>
    <property type="match status" value="1"/>
</dbReference>
<dbReference type="OrthoDB" id="9810236at2"/>
<dbReference type="GO" id="GO:0046872">
    <property type="term" value="F:metal ion binding"/>
    <property type="evidence" value="ECO:0007669"/>
    <property type="project" value="UniProtKB-KW"/>
</dbReference>
<evidence type="ECO:0000256" key="2">
    <source>
        <dbReference type="ARBA" id="ARBA00022801"/>
    </source>
</evidence>
<evidence type="ECO:0000259" key="4">
    <source>
        <dbReference type="PROSITE" id="PS51643"/>
    </source>
</evidence>
<name>A0A518E410_9BACT</name>
<feature type="domain" description="HD Cas3-type" evidence="4">
    <location>
        <begin position="13"/>
        <end position="161"/>
    </location>
</feature>
<keyword evidence="3" id="KW-0051">Antiviral defense</keyword>
<dbReference type="InterPro" id="IPR006483">
    <property type="entry name" value="CRISPR-assoc_Cas3_HD"/>
</dbReference>
<protein>
    <recommendedName>
        <fullName evidence="4">HD Cas3-type domain-containing protein</fullName>
    </recommendedName>
</protein>
<dbReference type="NCBIfam" id="TIGR01596">
    <property type="entry name" value="cas3_HD"/>
    <property type="match status" value="1"/>
</dbReference>
<gene>
    <name evidence="5" type="ORF">Pla8534_67400</name>
</gene>
<evidence type="ECO:0000256" key="1">
    <source>
        <dbReference type="ARBA" id="ARBA00022723"/>
    </source>
</evidence>
<dbReference type="GO" id="GO:0051607">
    <property type="term" value="P:defense response to virus"/>
    <property type="evidence" value="ECO:0007669"/>
    <property type="project" value="UniProtKB-KW"/>
</dbReference>
<keyword evidence="2" id="KW-0378">Hydrolase</keyword>
<evidence type="ECO:0000256" key="3">
    <source>
        <dbReference type="ARBA" id="ARBA00023118"/>
    </source>
</evidence>
<dbReference type="AlphaFoldDB" id="A0A518E410"/>
<dbReference type="Pfam" id="PF18019">
    <property type="entry name" value="Cas3_HD"/>
    <property type="match status" value="1"/>
</dbReference>
<dbReference type="KEGG" id="lcre:Pla8534_67400"/>
<reference evidence="5 6" key="1">
    <citation type="submission" date="2019-02" db="EMBL/GenBank/DDBJ databases">
        <title>Deep-cultivation of Planctomycetes and their phenomic and genomic characterization uncovers novel biology.</title>
        <authorList>
            <person name="Wiegand S."/>
            <person name="Jogler M."/>
            <person name="Boedeker C."/>
            <person name="Pinto D."/>
            <person name="Vollmers J."/>
            <person name="Rivas-Marin E."/>
            <person name="Kohn T."/>
            <person name="Peeters S.H."/>
            <person name="Heuer A."/>
            <person name="Rast P."/>
            <person name="Oberbeckmann S."/>
            <person name="Bunk B."/>
            <person name="Jeske O."/>
            <person name="Meyerdierks A."/>
            <person name="Storesund J.E."/>
            <person name="Kallscheuer N."/>
            <person name="Luecker S."/>
            <person name="Lage O.M."/>
            <person name="Pohl T."/>
            <person name="Merkel B.J."/>
            <person name="Hornburger P."/>
            <person name="Mueller R.-W."/>
            <person name="Bruemmer F."/>
            <person name="Labrenz M."/>
            <person name="Spormann A.M."/>
            <person name="Op den Camp H."/>
            <person name="Overmann J."/>
            <person name="Amann R."/>
            <person name="Jetten M.S.M."/>
            <person name="Mascher T."/>
            <person name="Medema M.H."/>
            <person name="Devos D.P."/>
            <person name="Kaster A.-K."/>
            <person name="Ovreas L."/>
            <person name="Rohde M."/>
            <person name="Galperin M.Y."/>
            <person name="Jogler C."/>
        </authorList>
    </citation>
    <scope>NUCLEOTIDE SEQUENCE [LARGE SCALE GENOMIC DNA]</scope>
    <source>
        <strain evidence="5 6">Pla85_3_4</strain>
    </source>
</reference>
<accession>A0A518E410</accession>
<dbReference type="GO" id="GO:0016787">
    <property type="term" value="F:hydrolase activity"/>
    <property type="evidence" value="ECO:0007669"/>
    <property type="project" value="UniProtKB-KW"/>
</dbReference>
<keyword evidence="6" id="KW-1185">Reference proteome</keyword>
<dbReference type="InterPro" id="IPR038257">
    <property type="entry name" value="CRISPR-assoc_Cas3_HD_sf"/>
</dbReference>
<dbReference type="EMBL" id="CP036433">
    <property type="protein sequence ID" value="QDU98829.1"/>
    <property type="molecule type" value="Genomic_DNA"/>
</dbReference>
<keyword evidence="1" id="KW-0479">Metal-binding</keyword>
<dbReference type="Proteomes" id="UP000317648">
    <property type="component" value="Chromosome"/>
</dbReference>
<dbReference type="RefSeq" id="WP_145058382.1">
    <property type="nucleotide sequence ID" value="NZ_CP036433.1"/>
</dbReference>
<evidence type="ECO:0000313" key="6">
    <source>
        <dbReference type="Proteomes" id="UP000317648"/>
    </source>
</evidence>
<dbReference type="CDD" id="cd09641">
    <property type="entry name" value="Cas3''_I"/>
    <property type="match status" value="1"/>
</dbReference>
<dbReference type="Gene3D" id="1.10.3210.30">
    <property type="match status" value="1"/>
</dbReference>
<proteinExistence type="predicted"/>
<sequence>MSHYAHSLPEDSDKSNWETLPQHEIRVAARCREFLGRIDAALEAWGEPLGKWHDLGKYQPDFQAKLTGEAIQIEHAGVGAQWASRGAWRRTGIPVQFAIAGHHTGLANAQANPLPNDRDYGTISRLTLLERLQNNTAAADLVSRIASPETLQVTEPELPGW</sequence>